<feature type="transmembrane region" description="Helical" evidence="7">
    <location>
        <begin position="797"/>
        <end position="816"/>
    </location>
</feature>
<dbReference type="SMART" id="SM00044">
    <property type="entry name" value="CYCc"/>
    <property type="match status" value="2"/>
</dbReference>
<dbReference type="GO" id="GO:0001653">
    <property type="term" value="F:peptide receptor activity"/>
    <property type="evidence" value="ECO:0007669"/>
    <property type="project" value="TreeGrafter"/>
</dbReference>
<dbReference type="InterPro" id="IPR029787">
    <property type="entry name" value="Nucleotide_cyclase"/>
</dbReference>
<protein>
    <submittedName>
        <fullName evidence="9">Guanylate cyclase</fullName>
    </submittedName>
</protein>
<dbReference type="InterPro" id="IPR050401">
    <property type="entry name" value="Cyclic_nucleotide_synthase"/>
</dbReference>
<feature type="transmembrane region" description="Helical" evidence="7">
    <location>
        <begin position="294"/>
        <end position="316"/>
    </location>
</feature>
<dbReference type="OrthoDB" id="354346at2759"/>
<dbReference type="STRING" id="1764295.A0A5B8MUT6"/>
<feature type="transmembrane region" description="Helical" evidence="7">
    <location>
        <begin position="257"/>
        <end position="274"/>
    </location>
</feature>
<feature type="transmembrane region" description="Helical" evidence="7">
    <location>
        <begin position="52"/>
        <end position="70"/>
    </location>
</feature>
<dbReference type="GO" id="GO:0000166">
    <property type="term" value="F:nucleotide binding"/>
    <property type="evidence" value="ECO:0007669"/>
    <property type="project" value="UniProtKB-KW"/>
</dbReference>
<feature type="transmembrane region" description="Helical" evidence="7">
    <location>
        <begin position="763"/>
        <end position="785"/>
    </location>
</feature>
<proteinExistence type="predicted"/>
<dbReference type="CDD" id="cd07302">
    <property type="entry name" value="CHD"/>
    <property type="match status" value="2"/>
</dbReference>
<sequence length="1167" mass="130162">MLAGTLQVLEEVKLTRGEVLHRFSLTFVDPSVEESFRNQHAVAHEQLTYTGYFLQLLMGATIGFAGALLGRGFKDQQCKRFTSVAMETFCQQVLGSREITTLEKFALESLNTTLASVLLTEARTGKLGRMEESSFMLIEADALMIMLVNMIWLLFITALGAAVHWRIHYRSDRLQQGARCSLSSFVTLRDLKRKRWATLASFVVYTLGLAGFCGFAVVVSSYDAFWQMRLLLWYAFLFLIGIFFTGMLFWQAVAMSVVGTACFIGCSVPILLHNRGEMTGGLTTLIEIEPVFETVVYCGTVVESLFMTALLVVSAYQNTMTTRTSFLLELMIFLKQDLILDSKTHKQKIQEDFLHKIMPPAIVEQLMSAGLDQRAPASSSTHENVCVLFADVVGFSSFAKQVDAGVVMEYLNSLFATFDILSDQYGVYKLMTIGDCYVATTGLATGLNEVEGQIVGDCSGDIAARQNTSAMLEFAKEMLIRAKHVKKGQSGATSMRVGMHTGPCKSGVVGAKNFRFCVFGEAMSTAASLEHLGQPDHVHASEVVKSMTPQEKWSKSQRSSGYLLPVEGSAILGIEPFRESQGSQQQLSIRSVDWDPDEDFDVRKATDFYLRANKTFGRSSDPSLRSKSFQSRKEVGRSHEKFKASIRCGHFRNFDMELAFINEHSVLHKNISSFIIEVVAAAILVGLDNLFYEYERTLCSPRGTGEEEEQNFYCDLLFGPPEEDKRNEFNWSMLCSMVVINIGAAACHVFVHKSRRVKNKAWSMVSANVATLIKVVILVSLIVTVHSGDNFWPVKLMVWYQVVVMTSMWLTGLMFLQNVVVFIVCVTVYLALTLNVATWLDFSVEGDEAVAEMDVVLTSSLYATTTHFIFFIHIAMLAASFVNERQLRERFFERHLVGLLQEKVIQEKTKLGELQKDLLFNFLPTRVVNQLEKMRFNLQKLNLLKEVSQRHQGVCITFAELDGFAELSAQVDPSSVLNYLSELFLVLDGLGDDHDVYKVETVGDQYVAAVGVVTGKILDRKISANTYSDRILSRLSTKKGISPRSADEDTLLDVSVFNTARMISYAKAIMRNAKEVDCPDASVQPALRIGIHTGPCMSGIVGSKNLRFCLFGDTMNTAARMVQTGRAACIHTTEDVVGLVPGEPWERLKKIEVKGKGVMQTYLMQTS</sequence>
<dbReference type="GO" id="GO:0035556">
    <property type="term" value="P:intracellular signal transduction"/>
    <property type="evidence" value="ECO:0007669"/>
    <property type="project" value="InterPro"/>
</dbReference>
<evidence type="ECO:0000313" key="9">
    <source>
        <dbReference type="EMBL" id="QDZ24117.1"/>
    </source>
</evidence>
<keyword evidence="2 7" id="KW-0812">Transmembrane</keyword>
<evidence type="ECO:0000256" key="7">
    <source>
        <dbReference type="SAM" id="Phobius"/>
    </source>
</evidence>
<dbReference type="PANTHER" id="PTHR11920">
    <property type="entry name" value="GUANYLYL CYCLASE"/>
    <property type="match status" value="1"/>
</dbReference>
<dbReference type="Proteomes" id="UP000316726">
    <property type="component" value="Chromosome 12"/>
</dbReference>
<evidence type="ECO:0000256" key="5">
    <source>
        <dbReference type="ARBA" id="ARBA00023136"/>
    </source>
</evidence>
<evidence type="ECO:0000259" key="8">
    <source>
        <dbReference type="PROSITE" id="PS50125"/>
    </source>
</evidence>
<keyword evidence="6" id="KW-0456">Lyase</keyword>
<dbReference type="GO" id="GO:0005886">
    <property type="term" value="C:plasma membrane"/>
    <property type="evidence" value="ECO:0007669"/>
    <property type="project" value="TreeGrafter"/>
</dbReference>
<organism evidence="9 10">
    <name type="scientific">Chloropicon primus</name>
    <dbReference type="NCBI Taxonomy" id="1764295"/>
    <lineage>
        <taxon>Eukaryota</taxon>
        <taxon>Viridiplantae</taxon>
        <taxon>Chlorophyta</taxon>
        <taxon>Chloropicophyceae</taxon>
        <taxon>Chloropicales</taxon>
        <taxon>Chloropicaceae</taxon>
        <taxon>Chloropicon</taxon>
    </lineage>
</organism>
<feature type="transmembrane region" description="Helical" evidence="7">
    <location>
        <begin position="821"/>
        <end position="840"/>
    </location>
</feature>
<name>A0A5B8MUT6_9CHLO</name>
<feature type="transmembrane region" description="Helical" evidence="7">
    <location>
        <begin position="731"/>
        <end position="751"/>
    </location>
</feature>
<feature type="transmembrane region" description="Helical" evidence="7">
    <location>
        <begin position="860"/>
        <end position="882"/>
    </location>
</feature>
<comment type="subcellular location">
    <subcellularLocation>
        <location evidence="1">Membrane</location>
    </subcellularLocation>
</comment>
<feature type="transmembrane region" description="Helical" evidence="7">
    <location>
        <begin position="196"/>
        <end position="219"/>
    </location>
</feature>
<dbReference type="PROSITE" id="PS50125">
    <property type="entry name" value="GUANYLATE_CYCLASE_2"/>
    <property type="match status" value="2"/>
</dbReference>
<evidence type="ECO:0000256" key="3">
    <source>
        <dbReference type="ARBA" id="ARBA00022741"/>
    </source>
</evidence>
<dbReference type="PANTHER" id="PTHR11920:SF335">
    <property type="entry name" value="GUANYLATE CYCLASE"/>
    <property type="match status" value="1"/>
</dbReference>
<dbReference type="GO" id="GO:0004383">
    <property type="term" value="F:guanylate cyclase activity"/>
    <property type="evidence" value="ECO:0007669"/>
    <property type="project" value="TreeGrafter"/>
</dbReference>
<keyword evidence="3" id="KW-0547">Nucleotide-binding</keyword>
<dbReference type="GO" id="GO:0007168">
    <property type="term" value="P:receptor guanylyl cyclase signaling pathway"/>
    <property type="evidence" value="ECO:0007669"/>
    <property type="project" value="TreeGrafter"/>
</dbReference>
<feature type="domain" description="Guanylate cyclase" evidence="8">
    <location>
        <begin position="955"/>
        <end position="1122"/>
    </location>
</feature>
<keyword evidence="5 7" id="KW-0472">Membrane</keyword>
<dbReference type="AlphaFoldDB" id="A0A5B8MUT6"/>
<evidence type="ECO:0000256" key="4">
    <source>
        <dbReference type="ARBA" id="ARBA00022989"/>
    </source>
</evidence>
<feature type="transmembrane region" description="Helical" evidence="7">
    <location>
        <begin position="142"/>
        <end position="165"/>
    </location>
</feature>
<evidence type="ECO:0000256" key="1">
    <source>
        <dbReference type="ARBA" id="ARBA00004370"/>
    </source>
</evidence>
<gene>
    <name evidence="9" type="ORF">A3770_12p66350</name>
</gene>
<feature type="domain" description="Guanylate cyclase" evidence="8">
    <location>
        <begin position="386"/>
        <end position="530"/>
    </location>
</feature>
<accession>A0A5B8MUT6</accession>
<evidence type="ECO:0000313" key="10">
    <source>
        <dbReference type="Proteomes" id="UP000316726"/>
    </source>
</evidence>
<keyword evidence="10" id="KW-1185">Reference proteome</keyword>
<feature type="transmembrane region" description="Helical" evidence="7">
    <location>
        <begin position="231"/>
        <end position="250"/>
    </location>
</feature>
<evidence type="ECO:0000256" key="2">
    <source>
        <dbReference type="ARBA" id="ARBA00022692"/>
    </source>
</evidence>
<dbReference type="Gene3D" id="3.30.70.1230">
    <property type="entry name" value="Nucleotide cyclase"/>
    <property type="match status" value="2"/>
</dbReference>
<reference evidence="9 10" key="1">
    <citation type="submission" date="2018-07" db="EMBL/GenBank/DDBJ databases">
        <title>The complete nuclear genome of the prasinophyte Chloropicon primus (CCMP1205).</title>
        <authorList>
            <person name="Pombert J.-F."/>
            <person name="Otis C."/>
            <person name="Turmel M."/>
            <person name="Lemieux C."/>
        </authorList>
    </citation>
    <scope>NUCLEOTIDE SEQUENCE [LARGE SCALE GENOMIC DNA]</scope>
    <source>
        <strain evidence="9 10">CCMP1205</strain>
    </source>
</reference>
<dbReference type="GO" id="GO:0004016">
    <property type="term" value="F:adenylate cyclase activity"/>
    <property type="evidence" value="ECO:0007669"/>
    <property type="project" value="TreeGrafter"/>
</dbReference>
<dbReference type="EMBL" id="CP031045">
    <property type="protein sequence ID" value="QDZ24117.1"/>
    <property type="molecule type" value="Genomic_DNA"/>
</dbReference>
<evidence type="ECO:0000256" key="6">
    <source>
        <dbReference type="ARBA" id="ARBA00023239"/>
    </source>
</evidence>
<dbReference type="SUPFAM" id="SSF55073">
    <property type="entry name" value="Nucleotide cyclase"/>
    <property type="match status" value="2"/>
</dbReference>
<dbReference type="Pfam" id="PF00211">
    <property type="entry name" value="Guanylate_cyc"/>
    <property type="match status" value="2"/>
</dbReference>
<dbReference type="InterPro" id="IPR001054">
    <property type="entry name" value="A/G_cyclase"/>
</dbReference>
<keyword evidence="4 7" id="KW-1133">Transmembrane helix</keyword>